<dbReference type="SUPFAM" id="SSF52540">
    <property type="entry name" value="P-loop containing nucleoside triphosphate hydrolases"/>
    <property type="match status" value="1"/>
</dbReference>
<dbReference type="PROSITE" id="PS00674">
    <property type="entry name" value="AAA"/>
    <property type="match status" value="1"/>
</dbReference>
<comment type="similarity">
    <text evidence="2 15">In the C-terminal section; belongs to the peptidase M41 family.</text>
</comment>
<dbReference type="GO" id="GO:0004222">
    <property type="term" value="F:metalloendopeptidase activity"/>
    <property type="evidence" value="ECO:0007669"/>
    <property type="project" value="InterPro"/>
</dbReference>
<evidence type="ECO:0000256" key="14">
    <source>
        <dbReference type="ARBA" id="ARBA00061570"/>
    </source>
</evidence>
<feature type="binding site" evidence="15">
    <location>
        <position position="533"/>
    </location>
    <ligand>
        <name>Zn(2+)</name>
        <dbReference type="ChEBI" id="CHEBI:29105"/>
        <note>catalytic</note>
    </ligand>
</feature>
<dbReference type="Gene3D" id="3.40.50.300">
    <property type="entry name" value="P-loop containing nucleotide triphosphate hydrolases"/>
    <property type="match status" value="1"/>
</dbReference>
<feature type="compositionally biased region" description="Pro residues" evidence="17">
    <location>
        <begin position="14"/>
        <end position="26"/>
    </location>
</feature>
<evidence type="ECO:0000256" key="4">
    <source>
        <dbReference type="ARBA" id="ARBA00022670"/>
    </source>
</evidence>
<feature type="region of interest" description="Disordered" evidence="17">
    <location>
        <begin position="1"/>
        <end position="26"/>
    </location>
</feature>
<evidence type="ECO:0000256" key="1">
    <source>
        <dbReference type="ARBA" id="ARBA00004370"/>
    </source>
</evidence>
<name>A0A143HMC4_MICTH</name>
<dbReference type="Proteomes" id="UP000076077">
    <property type="component" value="Chromosome"/>
</dbReference>
<dbReference type="STRING" id="252514.A3224_09780"/>
<evidence type="ECO:0000256" key="10">
    <source>
        <dbReference type="ARBA" id="ARBA00022840"/>
    </source>
</evidence>
<keyword evidence="9 15" id="KW-0862">Zinc</keyword>
<dbReference type="SUPFAM" id="SSF140990">
    <property type="entry name" value="FtsH protease domain-like"/>
    <property type="match status" value="1"/>
</dbReference>
<dbReference type="Pfam" id="PF17862">
    <property type="entry name" value="AAA_lid_3"/>
    <property type="match status" value="1"/>
</dbReference>
<dbReference type="InterPro" id="IPR003960">
    <property type="entry name" value="ATPase_AAA_CS"/>
</dbReference>
<dbReference type="FunFam" id="1.20.58.760:FF:000001">
    <property type="entry name" value="ATP-dependent zinc metalloprotease FtsH"/>
    <property type="match status" value="1"/>
</dbReference>
<comment type="subcellular location">
    <subcellularLocation>
        <location evidence="15">Cell membrane</location>
        <topology evidence="15">Multi-pass membrane protein</topology>
        <orientation evidence="15">Cytoplasmic side</orientation>
    </subcellularLocation>
    <subcellularLocation>
        <location evidence="1">Membrane</location>
    </subcellularLocation>
</comment>
<evidence type="ECO:0000256" key="2">
    <source>
        <dbReference type="ARBA" id="ARBA00010044"/>
    </source>
</evidence>
<keyword evidence="19" id="KW-0132">Cell division</keyword>
<dbReference type="EMBL" id="CP014864">
    <property type="protein sequence ID" value="AMX02833.1"/>
    <property type="molecule type" value="Genomic_DNA"/>
</dbReference>
<keyword evidence="6 15" id="KW-0479">Metal-binding</keyword>
<dbReference type="GO" id="GO:0016887">
    <property type="term" value="F:ATP hydrolysis activity"/>
    <property type="evidence" value="ECO:0007669"/>
    <property type="project" value="UniProtKB-UniRule"/>
</dbReference>
<dbReference type="CDD" id="cd19501">
    <property type="entry name" value="RecA-like_FtsH"/>
    <property type="match status" value="1"/>
</dbReference>
<dbReference type="GO" id="GO:0008270">
    <property type="term" value="F:zinc ion binding"/>
    <property type="evidence" value="ECO:0007669"/>
    <property type="project" value="UniProtKB-UniRule"/>
</dbReference>
<dbReference type="GeneID" id="76608340"/>
<keyword evidence="7 15" id="KW-0547">Nucleotide-binding</keyword>
<dbReference type="EC" id="3.4.24.-" evidence="15"/>
<dbReference type="NCBIfam" id="TIGR01241">
    <property type="entry name" value="FtsH_fam"/>
    <property type="match status" value="1"/>
</dbReference>
<keyword evidence="8 15" id="KW-0378">Hydrolase</keyword>
<evidence type="ECO:0000256" key="5">
    <source>
        <dbReference type="ARBA" id="ARBA00022692"/>
    </source>
</evidence>
<evidence type="ECO:0000256" key="11">
    <source>
        <dbReference type="ARBA" id="ARBA00022989"/>
    </source>
</evidence>
<keyword evidence="10 15" id="KW-0067">ATP-binding</keyword>
<keyword evidence="4 15" id="KW-0645">Protease</keyword>
<accession>A0A143HMC4</accession>
<dbReference type="Pfam" id="PF00004">
    <property type="entry name" value="AAA"/>
    <property type="match status" value="1"/>
</dbReference>
<dbReference type="PANTHER" id="PTHR23076">
    <property type="entry name" value="METALLOPROTEASE M41 FTSH"/>
    <property type="match status" value="1"/>
</dbReference>
<dbReference type="InterPro" id="IPR037219">
    <property type="entry name" value="Peptidase_M41-like"/>
</dbReference>
<feature type="domain" description="AAA+ ATPase" evidence="18">
    <location>
        <begin position="228"/>
        <end position="367"/>
    </location>
</feature>
<feature type="transmembrane region" description="Helical" evidence="15">
    <location>
        <begin position="33"/>
        <end position="51"/>
    </location>
</feature>
<dbReference type="InterPro" id="IPR000642">
    <property type="entry name" value="Peptidase_M41"/>
</dbReference>
<feature type="binding site" evidence="15">
    <location>
        <position position="461"/>
    </location>
    <ligand>
        <name>Zn(2+)</name>
        <dbReference type="ChEBI" id="CHEBI:29105"/>
        <note>catalytic</note>
    </ligand>
</feature>
<dbReference type="Gene3D" id="3.30.720.210">
    <property type="match status" value="1"/>
</dbReference>
<dbReference type="KEGG" id="mthd:A3224_09780"/>
<proteinExistence type="inferred from homology"/>
<dbReference type="Gene3D" id="1.10.8.60">
    <property type="match status" value="1"/>
</dbReference>
<dbReference type="InterPro" id="IPR005936">
    <property type="entry name" value="FtsH"/>
</dbReference>
<dbReference type="GO" id="GO:0051301">
    <property type="term" value="P:cell division"/>
    <property type="evidence" value="ECO:0007669"/>
    <property type="project" value="UniProtKB-KW"/>
</dbReference>
<dbReference type="GO" id="GO:0006508">
    <property type="term" value="P:proteolysis"/>
    <property type="evidence" value="ECO:0007669"/>
    <property type="project" value="UniProtKB-KW"/>
</dbReference>
<comment type="similarity">
    <text evidence="16">Belongs to the AAA ATPase family.</text>
</comment>
<dbReference type="InterPro" id="IPR003593">
    <property type="entry name" value="AAA+_ATPase"/>
</dbReference>
<dbReference type="InterPro" id="IPR041569">
    <property type="entry name" value="AAA_lid_3"/>
</dbReference>
<evidence type="ECO:0000256" key="8">
    <source>
        <dbReference type="ARBA" id="ARBA00022801"/>
    </source>
</evidence>
<dbReference type="PANTHER" id="PTHR23076:SF97">
    <property type="entry name" value="ATP-DEPENDENT ZINC METALLOPROTEASE YME1L1"/>
    <property type="match status" value="1"/>
</dbReference>
<evidence type="ECO:0000256" key="7">
    <source>
        <dbReference type="ARBA" id="ARBA00022741"/>
    </source>
</evidence>
<keyword evidence="13 15" id="KW-0472">Membrane</keyword>
<evidence type="ECO:0000256" key="3">
    <source>
        <dbReference type="ARBA" id="ARBA00022475"/>
    </source>
</evidence>
<evidence type="ECO:0000313" key="19">
    <source>
        <dbReference type="EMBL" id="AMX02833.1"/>
    </source>
</evidence>
<comment type="subunit">
    <text evidence="15">Homohexamer.</text>
</comment>
<dbReference type="InterPro" id="IPR027417">
    <property type="entry name" value="P-loop_NTPase"/>
</dbReference>
<comment type="function">
    <text evidence="15">Acts as a processive, ATP-dependent zinc metallopeptidase for both cytoplasmic and membrane proteins. Plays a role in the quality control of integral membrane proteins.</text>
</comment>
<feature type="binding site" evidence="15">
    <location>
        <begin position="236"/>
        <end position="243"/>
    </location>
    <ligand>
        <name>ATP</name>
        <dbReference type="ChEBI" id="CHEBI:30616"/>
    </ligand>
</feature>
<evidence type="ECO:0000259" key="18">
    <source>
        <dbReference type="SMART" id="SM00382"/>
    </source>
</evidence>
<dbReference type="GO" id="GO:0004176">
    <property type="term" value="F:ATP-dependent peptidase activity"/>
    <property type="evidence" value="ECO:0007669"/>
    <property type="project" value="InterPro"/>
</dbReference>
<dbReference type="FunFam" id="1.10.8.60:FF:000001">
    <property type="entry name" value="ATP-dependent zinc metalloprotease FtsH"/>
    <property type="match status" value="1"/>
</dbReference>
<evidence type="ECO:0000256" key="16">
    <source>
        <dbReference type="RuleBase" id="RU003651"/>
    </source>
</evidence>
<protein>
    <recommendedName>
        <fullName evidence="15">ATP-dependent zinc metalloprotease FtsH</fullName>
        <ecNumber evidence="15">3.4.24.-</ecNumber>
    </recommendedName>
</protein>
<evidence type="ECO:0000313" key="20">
    <source>
        <dbReference type="Proteomes" id="UP000076077"/>
    </source>
</evidence>
<feature type="active site" evidence="15">
    <location>
        <position position="458"/>
    </location>
</feature>
<dbReference type="Gene3D" id="1.20.58.760">
    <property type="entry name" value="Peptidase M41"/>
    <property type="match status" value="1"/>
</dbReference>
<dbReference type="OrthoDB" id="9809379at2"/>
<dbReference type="Pfam" id="PF06480">
    <property type="entry name" value="FtsH_ext"/>
    <property type="match status" value="1"/>
</dbReference>
<evidence type="ECO:0000256" key="17">
    <source>
        <dbReference type="SAM" id="MobiDB-lite"/>
    </source>
</evidence>
<keyword evidence="5 15" id="KW-0812">Transmembrane</keyword>
<gene>
    <name evidence="15" type="primary">ftsH</name>
    <name evidence="19" type="ORF">A3224_09780</name>
</gene>
<dbReference type="InterPro" id="IPR011546">
    <property type="entry name" value="Pept_M41_FtsH_extracell"/>
</dbReference>
<keyword evidence="19" id="KW-0131">Cell cycle</keyword>
<comment type="cofactor">
    <cofactor evidence="15">
        <name>Zn(2+)</name>
        <dbReference type="ChEBI" id="CHEBI:29105"/>
    </cofactor>
    <text evidence="15">Binds 1 zinc ion per subunit.</text>
</comment>
<feature type="binding site" evidence="15">
    <location>
        <position position="457"/>
    </location>
    <ligand>
        <name>Zn(2+)</name>
        <dbReference type="ChEBI" id="CHEBI:29105"/>
        <note>catalytic</note>
    </ligand>
</feature>
<keyword evidence="20" id="KW-1185">Reference proteome</keyword>
<keyword evidence="3 15" id="KW-1003">Cell membrane</keyword>
<dbReference type="SMART" id="SM00382">
    <property type="entry name" value="AAA"/>
    <property type="match status" value="1"/>
</dbReference>
<evidence type="ECO:0000256" key="13">
    <source>
        <dbReference type="ARBA" id="ARBA00023136"/>
    </source>
</evidence>
<dbReference type="GO" id="GO:0005886">
    <property type="term" value="C:plasma membrane"/>
    <property type="evidence" value="ECO:0007669"/>
    <property type="project" value="UniProtKB-SubCell"/>
</dbReference>
<feature type="transmembrane region" description="Helical" evidence="15">
    <location>
        <begin position="137"/>
        <end position="158"/>
    </location>
</feature>
<keyword evidence="11 15" id="KW-1133">Transmembrane helix</keyword>
<dbReference type="FunFam" id="3.40.50.300:FF:000001">
    <property type="entry name" value="ATP-dependent zinc metalloprotease FtsH"/>
    <property type="match status" value="1"/>
</dbReference>
<organism evidence="19 20">
    <name type="scientific">Microbulbifer thermotolerans</name>
    <dbReference type="NCBI Taxonomy" id="252514"/>
    <lineage>
        <taxon>Bacteria</taxon>
        <taxon>Pseudomonadati</taxon>
        <taxon>Pseudomonadota</taxon>
        <taxon>Gammaproteobacteria</taxon>
        <taxon>Cellvibrionales</taxon>
        <taxon>Microbulbiferaceae</taxon>
        <taxon>Microbulbifer</taxon>
    </lineage>
</organism>
<evidence type="ECO:0000256" key="15">
    <source>
        <dbReference type="HAMAP-Rule" id="MF_01458"/>
    </source>
</evidence>
<dbReference type="GO" id="GO:0030163">
    <property type="term" value="P:protein catabolic process"/>
    <property type="evidence" value="ECO:0007669"/>
    <property type="project" value="UniProtKB-UniRule"/>
</dbReference>
<evidence type="ECO:0000256" key="9">
    <source>
        <dbReference type="ARBA" id="ARBA00022833"/>
    </source>
</evidence>
<dbReference type="RefSeq" id="WP_067153898.1">
    <property type="nucleotide sequence ID" value="NZ_CP014864.1"/>
</dbReference>
<dbReference type="GO" id="GO:0005524">
    <property type="term" value="F:ATP binding"/>
    <property type="evidence" value="ECO:0007669"/>
    <property type="project" value="UniProtKB-UniRule"/>
</dbReference>
<evidence type="ECO:0000256" key="12">
    <source>
        <dbReference type="ARBA" id="ARBA00023049"/>
    </source>
</evidence>
<keyword evidence="12 15" id="KW-0482">Metalloprotease</keyword>
<dbReference type="Pfam" id="PF01434">
    <property type="entry name" value="Peptidase_M41"/>
    <property type="match status" value="1"/>
</dbReference>
<evidence type="ECO:0000256" key="6">
    <source>
        <dbReference type="ARBA" id="ARBA00022723"/>
    </source>
</evidence>
<dbReference type="InterPro" id="IPR003959">
    <property type="entry name" value="ATPase_AAA_core"/>
</dbReference>
<dbReference type="HAMAP" id="MF_01458">
    <property type="entry name" value="FtsH"/>
    <property type="match status" value="1"/>
</dbReference>
<reference evidence="20" key="1">
    <citation type="submission" date="2016-03" db="EMBL/GenBank/DDBJ databases">
        <authorList>
            <person name="Lee Y.-S."/>
            <person name="Choi Y.-L."/>
        </authorList>
    </citation>
    <scope>NUCLEOTIDE SEQUENCE [LARGE SCALE GENOMIC DNA]</scope>
    <source>
        <strain evidence="20">DAU221</strain>
    </source>
</reference>
<dbReference type="AlphaFoldDB" id="A0A143HMC4"/>
<comment type="similarity">
    <text evidence="14 15">In the central section; belongs to the AAA ATPase family.</text>
</comment>
<sequence length="649" mass="71295">MTEEQGEDKQTRGPGPPPVQPPPPRPMTPWGQYLIWMFLVFLVAQFWIGMVRDQGQQSLSYTEFKEKVRSGQVVVVTIKGDRLTGEYEEATGGQIASGQPRESRFTVILPPVEDPELMPLLEEQQVEIRAESEQADLWTRVLIGVLPWILIIGLFIWAGRRMQERMGGGVGGGGAFGFGRSRARRFERGESNVTFDDVAGLENAKRDLCEIAEYLKNPERFQRLGAKVPKGILLMGPPGTGKTLLAKALAGESDVPFYSISGSEFIEMFVGVGASRVRDMFADAKKEAPSIIFIDEIDSVGRARGTGLGGGHDEREQTLNQILSEMDGFSPQETVVVLAATNRPDVLDAALLRPGRFDRKITLDLPDRKARKAILHIHAREVPLAADVDMERLAALTVGFSGADLENLINEAALLAGRQDSEAVDMAAMLSARDKVVLGGEREMVISDEDKKTIAYHEAGHALAASLLPHADPLDKATIIPRGHSLGATEQIPEEEHHNLRASYLCDRIGVMLGGRVAEQVVFNELSSGAEADLKQATRLAQHMVTHWGMSEKLGPVAFRRGEEHIFLGKEMAQSRDFSEHTAEIIDEEVVKLITGIESQVRVLLERYRDKLDALAEALLEKETLEAAEIQAIVTDSGRASKNATGVYK</sequence>